<organism evidence="2 3">
    <name type="scientific">Candidatus Caccovicinus merdipullorum</name>
    <dbReference type="NCBI Taxonomy" id="2840724"/>
    <lineage>
        <taxon>Bacteria</taxon>
        <taxon>Bacillati</taxon>
        <taxon>Bacillota</taxon>
        <taxon>Clostridia</taxon>
        <taxon>Eubacteriales</taxon>
        <taxon>Candidatus Caccovicinus</taxon>
    </lineage>
</organism>
<evidence type="ECO:0000259" key="1">
    <source>
        <dbReference type="Pfam" id="PF02965"/>
    </source>
</evidence>
<feature type="domain" description="AdoMet activation" evidence="1">
    <location>
        <begin position="73"/>
        <end position="190"/>
    </location>
</feature>
<dbReference type="PIRSF" id="PIRSF037984">
    <property type="entry name" value="Met_synth_TM0269_prd"/>
    <property type="match status" value="1"/>
</dbReference>
<dbReference type="AlphaFoldDB" id="A0A9D1GKP6"/>
<reference evidence="2" key="1">
    <citation type="submission" date="2020-10" db="EMBL/GenBank/DDBJ databases">
        <authorList>
            <person name="Gilroy R."/>
        </authorList>
    </citation>
    <scope>NUCLEOTIDE SEQUENCE</scope>
    <source>
        <strain evidence="2">CHK123-3438</strain>
    </source>
</reference>
<evidence type="ECO:0000313" key="2">
    <source>
        <dbReference type="EMBL" id="HIT42044.1"/>
    </source>
</evidence>
<comment type="caution">
    <text evidence="2">The sequence shown here is derived from an EMBL/GenBank/DDBJ whole genome shotgun (WGS) entry which is preliminary data.</text>
</comment>
<gene>
    <name evidence="2" type="ORF">IAB60_08120</name>
</gene>
<dbReference type="Proteomes" id="UP000886860">
    <property type="component" value="Unassembled WGS sequence"/>
</dbReference>
<accession>A0A9D1GKP6</accession>
<dbReference type="InterPro" id="IPR004223">
    <property type="entry name" value="VitB12-dep_Met_synth_activ_dom"/>
</dbReference>
<dbReference type="InterPro" id="IPR017342">
    <property type="entry name" value="S-AdoMet-dep_Met_synth_prd"/>
</dbReference>
<name>A0A9D1GKP6_9FIRM</name>
<sequence length="213" mass="23761">MEADRKEILRYLGYGKNQADESVLNLVESCVEELSRAAEPKSISREFPLTLLPDGEIDGGCFKTRSRNLSKNLKDCISVVVFAATLGLGADHLIQKYTRIQMSRAVVLQAAAAAMIEDYCNEVCTRLRQEYETRGLYLRPRFSPGYGDFPLSCQPALLDGLEAGKRIGIKLTDSFLMMPSKSVTAVMGVGQRPFRCEVRGCEACQKTDCLYRR</sequence>
<dbReference type="EMBL" id="DVKS01000140">
    <property type="protein sequence ID" value="HIT42044.1"/>
    <property type="molecule type" value="Genomic_DNA"/>
</dbReference>
<dbReference type="InterPro" id="IPR037010">
    <property type="entry name" value="VitB12-dep_Met_synth_activ_sf"/>
</dbReference>
<dbReference type="SUPFAM" id="SSF56507">
    <property type="entry name" value="Methionine synthase activation domain-like"/>
    <property type="match status" value="1"/>
</dbReference>
<proteinExistence type="predicted"/>
<protein>
    <submittedName>
        <fullName evidence="2">Vitamin B12 dependent methionine synthase activation subunit</fullName>
    </submittedName>
</protein>
<evidence type="ECO:0000313" key="3">
    <source>
        <dbReference type="Proteomes" id="UP000886860"/>
    </source>
</evidence>
<dbReference type="Gene3D" id="3.40.109.40">
    <property type="match status" value="1"/>
</dbReference>
<dbReference type="GO" id="GO:0008705">
    <property type="term" value="F:methionine synthase activity"/>
    <property type="evidence" value="ECO:0007669"/>
    <property type="project" value="InterPro"/>
</dbReference>
<dbReference type="Pfam" id="PF02965">
    <property type="entry name" value="Met_synt_B12"/>
    <property type="match status" value="1"/>
</dbReference>
<reference evidence="2" key="2">
    <citation type="journal article" date="2021" name="PeerJ">
        <title>Extensive microbial diversity within the chicken gut microbiome revealed by metagenomics and culture.</title>
        <authorList>
            <person name="Gilroy R."/>
            <person name="Ravi A."/>
            <person name="Getino M."/>
            <person name="Pursley I."/>
            <person name="Horton D.L."/>
            <person name="Alikhan N.F."/>
            <person name="Baker D."/>
            <person name="Gharbi K."/>
            <person name="Hall N."/>
            <person name="Watson M."/>
            <person name="Adriaenssens E.M."/>
            <person name="Foster-Nyarko E."/>
            <person name="Jarju S."/>
            <person name="Secka A."/>
            <person name="Antonio M."/>
            <person name="Oren A."/>
            <person name="Chaudhuri R.R."/>
            <person name="La Ragione R."/>
            <person name="Hildebrand F."/>
            <person name="Pallen M.J."/>
        </authorList>
    </citation>
    <scope>NUCLEOTIDE SEQUENCE</scope>
    <source>
        <strain evidence="2">CHK123-3438</strain>
    </source>
</reference>